<dbReference type="AlphaFoldDB" id="A0AA46UMZ8"/>
<protein>
    <submittedName>
        <fullName evidence="5">ACP phosphodiesterase</fullName>
    </submittedName>
</protein>
<dbReference type="GO" id="GO:0006633">
    <property type="term" value="P:fatty acid biosynthetic process"/>
    <property type="evidence" value="ECO:0007669"/>
    <property type="project" value="UniProtKB-KW"/>
</dbReference>
<evidence type="ECO:0000313" key="5">
    <source>
        <dbReference type="EMBL" id="UYV28677.1"/>
    </source>
</evidence>
<dbReference type="PIRSF" id="PIRSF011489">
    <property type="entry name" value="DUF479"/>
    <property type="match status" value="1"/>
</dbReference>
<dbReference type="Proteomes" id="UP001163036">
    <property type="component" value="Chromosome 2"/>
</dbReference>
<accession>A0AA46UMZ8</accession>
<evidence type="ECO:0000313" key="6">
    <source>
        <dbReference type="Proteomes" id="UP001163036"/>
    </source>
</evidence>
<evidence type="ECO:0000256" key="1">
    <source>
        <dbReference type="ARBA" id="ARBA00022516"/>
    </source>
</evidence>
<keyword evidence="4" id="KW-0275">Fatty acid biosynthesis</keyword>
<evidence type="ECO:0000256" key="3">
    <source>
        <dbReference type="ARBA" id="ARBA00023098"/>
    </source>
</evidence>
<proteinExistence type="predicted"/>
<dbReference type="RefSeq" id="WP_031817119.1">
    <property type="nucleotide sequence ID" value="NZ_CP097356.1"/>
</dbReference>
<organism evidence="5 6">
    <name type="scientific">Vibrio parahaemolyticus</name>
    <dbReference type="NCBI Taxonomy" id="670"/>
    <lineage>
        <taxon>Bacteria</taxon>
        <taxon>Pseudomonadati</taxon>
        <taxon>Pseudomonadota</taxon>
        <taxon>Gammaproteobacteria</taxon>
        <taxon>Vibrionales</taxon>
        <taxon>Vibrionaceae</taxon>
        <taxon>Vibrio</taxon>
    </lineage>
</organism>
<dbReference type="PANTHER" id="PTHR38764:SF1">
    <property type="entry name" value="ACYL CARRIER PROTEIN PHOSPHODIESTERASE"/>
    <property type="match status" value="1"/>
</dbReference>
<sequence>MNFLAHLHIADHCNSHFMGNLLGDFVKGDPSKLYDSDITNGIKLHRFVDRITDHHPIVEECKPHFKGVARRFAPIALDMFWDHCLAKHWNDFHQESLDDFVEFAFKKVDKDVHEPLPARFMLLHQRMWRGGWLQSYQDLSNIEFALHRMSQRSPRMADLTTTFEVLDGEYAALEANFSELYQDVLLQSLEFHQQLSSSQLNPLA</sequence>
<dbReference type="GO" id="GO:0008770">
    <property type="term" value="F:[acyl-carrier-protein] phosphodiesterase activity"/>
    <property type="evidence" value="ECO:0007669"/>
    <property type="project" value="InterPro"/>
</dbReference>
<keyword evidence="1" id="KW-0444">Lipid biosynthesis</keyword>
<gene>
    <name evidence="5" type="ORF">M5598_23530</name>
</gene>
<keyword evidence="3" id="KW-0443">Lipid metabolism</keyword>
<evidence type="ECO:0000256" key="2">
    <source>
        <dbReference type="ARBA" id="ARBA00022801"/>
    </source>
</evidence>
<dbReference type="InterPro" id="IPR007431">
    <property type="entry name" value="ACP_PD"/>
</dbReference>
<dbReference type="Pfam" id="PF04336">
    <property type="entry name" value="ACP_PD"/>
    <property type="match status" value="1"/>
</dbReference>
<keyword evidence="2" id="KW-0378">Hydrolase</keyword>
<keyword evidence="4" id="KW-0276">Fatty acid metabolism</keyword>
<dbReference type="PANTHER" id="PTHR38764">
    <property type="entry name" value="ACYL CARRIER PROTEIN PHOSPHODIESTERASE"/>
    <property type="match status" value="1"/>
</dbReference>
<name>A0AA46UMZ8_VIBPH</name>
<evidence type="ECO:0000256" key="4">
    <source>
        <dbReference type="ARBA" id="ARBA00023160"/>
    </source>
</evidence>
<reference evidence="5" key="1">
    <citation type="submission" date="2022-05" db="EMBL/GenBank/DDBJ databases">
        <title>Megaplasmid of Vibrio parahaemolyticus.</title>
        <authorList>
            <person name="Strauch E."/>
            <person name="Borowiak M."/>
        </authorList>
    </citation>
    <scope>NUCLEOTIDE SEQUENCE</scope>
    <source>
        <strain evidence="5">16-VB00198</strain>
    </source>
</reference>
<dbReference type="EMBL" id="CP097356">
    <property type="protein sequence ID" value="UYV28677.1"/>
    <property type="molecule type" value="Genomic_DNA"/>
</dbReference>